<feature type="compositionally biased region" description="Low complexity" evidence="1">
    <location>
        <begin position="236"/>
        <end position="254"/>
    </location>
</feature>
<evidence type="ECO:0000313" key="2">
    <source>
        <dbReference type="EMBL" id="TEB25180.1"/>
    </source>
</evidence>
<dbReference type="Proteomes" id="UP000298030">
    <property type="component" value="Unassembled WGS sequence"/>
</dbReference>
<gene>
    <name evidence="2" type="ORF">FA13DRAFT_1796648</name>
</gene>
<feature type="compositionally biased region" description="Polar residues" evidence="1">
    <location>
        <begin position="23"/>
        <end position="37"/>
    </location>
</feature>
<dbReference type="AlphaFoldDB" id="A0A4Y7STJ4"/>
<proteinExistence type="predicted"/>
<dbReference type="OrthoDB" id="2639744at2759"/>
<comment type="caution">
    <text evidence="2">The sequence shown here is derived from an EMBL/GenBank/DDBJ whole genome shotgun (WGS) entry which is preliminary data.</text>
</comment>
<evidence type="ECO:0000313" key="3">
    <source>
        <dbReference type="Proteomes" id="UP000298030"/>
    </source>
</evidence>
<organism evidence="2 3">
    <name type="scientific">Coprinellus micaceus</name>
    <name type="common">Glistening ink-cap mushroom</name>
    <name type="synonym">Coprinus micaceus</name>
    <dbReference type="NCBI Taxonomy" id="71717"/>
    <lineage>
        <taxon>Eukaryota</taxon>
        <taxon>Fungi</taxon>
        <taxon>Dikarya</taxon>
        <taxon>Basidiomycota</taxon>
        <taxon>Agaricomycotina</taxon>
        <taxon>Agaricomycetes</taxon>
        <taxon>Agaricomycetidae</taxon>
        <taxon>Agaricales</taxon>
        <taxon>Agaricineae</taxon>
        <taxon>Psathyrellaceae</taxon>
        <taxon>Coprinellus</taxon>
    </lineage>
</organism>
<feature type="compositionally biased region" description="Basic and acidic residues" evidence="1">
    <location>
        <begin position="59"/>
        <end position="69"/>
    </location>
</feature>
<name>A0A4Y7STJ4_COPMI</name>
<dbReference type="EMBL" id="QPFP01000059">
    <property type="protein sequence ID" value="TEB25180.1"/>
    <property type="molecule type" value="Genomic_DNA"/>
</dbReference>
<feature type="compositionally biased region" description="Polar residues" evidence="1">
    <location>
        <begin position="1"/>
        <end position="11"/>
    </location>
</feature>
<reference evidence="2 3" key="1">
    <citation type="journal article" date="2019" name="Nat. Ecol. Evol.">
        <title>Megaphylogeny resolves global patterns of mushroom evolution.</title>
        <authorList>
            <person name="Varga T."/>
            <person name="Krizsan K."/>
            <person name="Foldi C."/>
            <person name="Dima B."/>
            <person name="Sanchez-Garcia M."/>
            <person name="Sanchez-Ramirez S."/>
            <person name="Szollosi G.J."/>
            <person name="Szarkandi J.G."/>
            <person name="Papp V."/>
            <person name="Albert L."/>
            <person name="Andreopoulos W."/>
            <person name="Angelini C."/>
            <person name="Antonin V."/>
            <person name="Barry K.W."/>
            <person name="Bougher N.L."/>
            <person name="Buchanan P."/>
            <person name="Buyck B."/>
            <person name="Bense V."/>
            <person name="Catcheside P."/>
            <person name="Chovatia M."/>
            <person name="Cooper J."/>
            <person name="Damon W."/>
            <person name="Desjardin D."/>
            <person name="Finy P."/>
            <person name="Geml J."/>
            <person name="Haridas S."/>
            <person name="Hughes K."/>
            <person name="Justo A."/>
            <person name="Karasinski D."/>
            <person name="Kautmanova I."/>
            <person name="Kiss B."/>
            <person name="Kocsube S."/>
            <person name="Kotiranta H."/>
            <person name="LaButti K.M."/>
            <person name="Lechner B.E."/>
            <person name="Liimatainen K."/>
            <person name="Lipzen A."/>
            <person name="Lukacs Z."/>
            <person name="Mihaltcheva S."/>
            <person name="Morgado L.N."/>
            <person name="Niskanen T."/>
            <person name="Noordeloos M.E."/>
            <person name="Ohm R.A."/>
            <person name="Ortiz-Santana B."/>
            <person name="Ovrebo C."/>
            <person name="Racz N."/>
            <person name="Riley R."/>
            <person name="Savchenko A."/>
            <person name="Shiryaev A."/>
            <person name="Soop K."/>
            <person name="Spirin V."/>
            <person name="Szebenyi C."/>
            <person name="Tomsovsky M."/>
            <person name="Tulloss R.E."/>
            <person name="Uehling J."/>
            <person name="Grigoriev I.V."/>
            <person name="Vagvolgyi C."/>
            <person name="Papp T."/>
            <person name="Martin F.M."/>
            <person name="Miettinen O."/>
            <person name="Hibbett D.S."/>
            <person name="Nagy L.G."/>
        </authorList>
    </citation>
    <scope>NUCLEOTIDE SEQUENCE [LARGE SCALE GENOMIC DNA]</scope>
    <source>
        <strain evidence="2 3">FP101781</strain>
    </source>
</reference>
<feature type="compositionally biased region" description="Basic and acidic residues" evidence="1">
    <location>
        <begin position="40"/>
        <end position="52"/>
    </location>
</feature>
<accession>A0A4Y7STJ4</accession>
<feature type="region of interest" description="Disordered" evidence="1">
    <location>
        <begin position="218"/>
        <end position="254"/>
    </location>
</feature>
<keyword evidence="3" id="KW-1185">Reference proteome</keyword>
<feature type="region of interest" description="Disordered" evidence="1">
    <location>
        <begin position="1"/>
        <end position="123"/>
    </location>
</feature>
<evidence type="ECO:0000256" key="1">
    <source>
        <dbReference type="SAM" id="MobiDB-lite"/>
    </source>
</evidence>
<protein>
    <submittedName>
        <fullName evidence="2">Uncharacterized protein</fullName>
    </submittedName>
</protein>
<feature type="compositionally biased region" description="Polar residues" evidence="1">
    <location>
        <begin position="104"/>
        <end position="119"/>
    </location>
</feature>
<sequence>MSHTGAYSVQPPSAGPPLREELQQTGATRAQPPTTVQIPEYREVDGQKERPVGKKSSRNRGEMKIRVDPRSYNATPSPKSPKSPTRAKFARKPTDKTIAKPARTATQGPRPSMSTSEQSGVDLHRESARPEVGYEYHSPPQTPSNSIVFAGMSTLQHGSTPDGSMLFTNTPGHSPGHLGYPIPTQVLHNTQTEGHRVPTGTSLASPMMQKHVQLHPYLSPTQDVSPGYPSAPSPTPSAVSTSSYTSSSTASSGYSHLGFTRISSPWSPPPSPTPDLPLSAPYALTPQALRYKPLEHDRPPSTQTGGEGTTDVERGLRQIPAMSTERPRYPSVKFQVKGGSEPGVRIDKIVGALYDPIVENGDTRPFEIYNAVKVHYTWPGYDTHTKRLSTLDKRITVQQLMLAVCTEFHKWATSKTVRCANHQHPGWALGSDVDPMNVFVTELVHLGGADWQLVGTPALPRQQ</sequence>